<name>A0AAD7CYI4_MYCRO</name>
<evidence type="ECO:0000256" key="1">
    <source>
        <dbReference type="SAM" id="MobiDB-lite"/>
    </source>
</evidence>
<gene>
    <name evidence="2" type="ORF">B0H17DRAFT_1142104</name>
</gene>
<organism evidence="2 3">
    <name type="scientific">Mycena rosella</name>
    <name type="common">Pink bonnet</name>
    <name type="synonym">Agaricus rosellus</name>
    <dbReference type="NCBI Taxonomy" id="1033263"/>
    <lineage>
        <taxon>Eukaryota</taxon>
        <taxon>Fungi</taxon>
        <taxon>Dikarya</taxon>
        <taxon>Basidiomycota</taxon>
        <taxon>Agaricomycotina</taxon>
        <taxon>Agaricomycetes</taxon>
        <taxon>Agaricomycetidae</taxon>
        <taxon>Agaricales</taxon>
        <taxon>Marasmiineae</taxon>
        <taxon>Mycenaceae</taxon>
        <taxon>Mycena</taxon>
    </lineage>
</organism>
<sequence length="126" mass="12955">MVQSEVPGGCEQSKVAGTPRKKLGELNKKSTRGNSRCTKKKLGEISIPPTFSGQLKVAFKGGGIPKRHLKGRGNAKKLGEYQIDNLAVYSGLRPPTPTFPMISSFATAAAAAAAPGAPAPAAAPAV</sequence>
<dbReference type="AlphaFoldDB" id="A0AAD7CYI4"/>
<dbReference type="Proteomes" id="UP001221757">
    <property type="component" value="Unassembled WGS sequence"/>
</dbReference>
<accession>A0AAD7CYI4</accession>
<evidence type="ECO:0000313" key="2">
    <source>
        <dbReference type="EMBL" id="KAJ7669656.1"/>
    </source>
</evidence>
<comment type="caution">
    <text evidence="2">The sequence shown here is derived from an EMBL/GenBank/DDBJ whole genome shotgun (WGS) entry which is preliminary data.</text>
</comment>
<dbReference type="EMBL" id="JARKIE010000186">
    <property type="protein sequence ID" value="KAJ7669656.1"/>
    <property type="molecule type" value="Genomic_DNA"/>
</dbReference>
<feature type="region of interest" description="Disordered" evidence="1">
    <location>
        <begin position="1"/>
        <end position="42"/>
    </location>
</feature>
<protein>
    <submittedName>
        <fullName evidence="2">Uncharacterized protein</fullName>
    </submittedName>
</protein>
<proteinExistence type="predicted"/>
<reference evidence="2" key="1">
    <citation type="submission" date="2023-03" db="EMBL/GenBank/DDBJ databases">
        <title>Massive genome expansion in bonnet fungi (Mycena s.s.) driven by repeated elements and novel gene families across ecological guilds.</title>
        <authorList>
            <consortium name="Lawrence Berkeley National Laboratory"/>
            <person name="Harder C.B."/>
            <person name="Miyauchi S."/>
            <person name="Viragh M."/>
            <person name="Kuo A."/>
            <person name="Thoen E."/>
            <person name="Andreopoulos B."/>
            <person name="Lu D."/>
            <person name="Skrede I."/>
            <person name="Drula E."/>
            <person name="Henrissat B."/>
            <person name="Morin E."/>
            <person name="Kohler A."/>
            <person name="Barry K."/>
            <person name="LaButti K."/>
            <person name="Morin E."/>
            <person name="Salamov A."/>
            <person name="Lipzen A."/>
            <person name="Mereny Z."/>
            <person name="Hegedus B."/>
            <person name="Baldrian P."/>
            <person name="Stursova M."/>
            <person name="Weitz H."/>
            <person name="Taylor A."/>
            <person name="Grigoriev I.V."/>
            <person name="Nagy L.G."/>
            <person name="Martin F."/>
            <person name="Kauserud H."/>
        </authorList>
    </citation>
    <scope>NUCLEOTIDE SEQUENCE</scope>
    <source>
        <strain evidence="2">CBHHK067</strain>
    </source>
</reference>
<keyword evidence="3" id="KW-1185">Reference proteome</keyword>
<evidence type="ECO:0000313" key="3">
    <source>
        <dbReference type="Proteomes" id="UP001221757"/>
    </source>
</evidence>